<sequence>MSMHLAIMNFHMVEPNIGKRTQATILKQLAFFKKTGSCPNGRSHLTNLLGFMIHLVLTGKNWVQETVTNEKSCFKSARKIKSNSLRLPPHIDEDSLHAKDTSHKKSAEGLMEFLIYAATHLVK</sequence>
<dbReference type="Proteomes" id="UP000092460">
    <property type="component" value="Unassembled WGS sequence"/>
</dbReference>
<evidence type="ECO:0000313" key="2">
    <source>
        <dbReference type="Proteomes" id="UP000092460"/>
    </source>
</evidence>
<dbReference type="EnsemblMetazoa" id="GPPI042185-RA">
    <property type="protein sequence ID" value="GPPI042185-PA"/>
    <property type="gene ID" value="GPPI042185"/>
</dbReference>
<dbReference type="VEuPathDB" id="VectorBase:GPPI042185"/>
<keyword evidence="2" id="KW-1185">Reference proteome</keyword>
<reference evidence="2" key="1">
    <citation type="submission" date="2015-01" db="EMBL/GenBank/DDBJ databases">
        <authorList>
            <person name="Aksoy S."/>
            <person name="Warren W."/>
            <person name="Wilson R.K."/>
        </authorList>
    </citation>
    <scope>NUCLEOTIDE SEQUENCE [LARGE SCALE GENOMIC DNA]</scope>
    <source>
        <strain evidence="2">IAEA</strain>
    </source>
</reference>
<name>A0A1B0BVX1_9MUSC</name>
<accession>A0A1B0BVX1</accession>
<evidence type="ECO:0000313" key="1">
    <source>
        <dbReference type="EnsemblMetazoa" id="GPPI042185-PA"/>
    </source>
</evidence>
<dbReference type="EMBL" id="JXJN01021513">
    <property type="status" value="NOT_ANNOTATED_CDS"/>
    <property type="molecule type" value="Genomic_DNA"/>
</dbReference>
<proteinExistence type="predicted"/>
<organism evidence="1 2">
    <name type="scientific">Glossina palpalis gambiensis</name>
    <dbReference type="NCBI Taxonomy" id="67801"/>
    <lineage>
        <taxon>Eukaryota</taxon>
        <taxon>Metazoa</taxon>
        <taxon>Ecdysozoa</taxon>
        <taxon>Arthropoda</taxon>
        <taxon>Hexapoda</taxon>
        <taxon>Insecta</taxon>
        <taxon>Pterygota</taxon>
        <taxon>Neoptera</taxon>
        <taxon>Endopterygota</taxon>
        <taxon>Diptera</taxon>
        <taxon>Brachycera</taxon>
        <taxon>Muscomorpha</taxon>
        <taxon>Hippoboscoidea</taxon>
        <taxon>Glossinidae</taxon>
        <taxon>Glossina</taxon>
    </lineage>
</organism>
<dbReference type="AlphaFoldDB" id="A0A1B0BVX1"/>
<protein>
    <submittedName>
        <fullName evidence="1">Uncharacterized protein</fullName>
    </submittedName>
</protein>
<reference evidence="1" key="2">
    <citation type="submission" date="2020-05" db="UniProtKB">
        <authorList>
            <consortium name="EnsemblMetazoa"/>
        </authorList>
    </citation>
    <scope>IDENTIFICATION</scope>
    <source>
        <strain evidence="1">IAEA</strain>
    </source>
</reference>